<evidence type="ECO:0000313" key="2">
    <source>
        <dbReference type="Proteomes" id="UP000193560"/>
    </source>
</evidence>
<dbReference type="AlphaFoldDB" id="A0A1X2H718"/>
<name>A0A1X2H718_9FUNG</name>
<reference evidence="1 2" key="1">
    <citation type="submission" date="2016-07" db="EMBL/GenBank/DDBJ databases">
        <title>Pervasive Adenine N6-methylation of Active Genes in Fungi.</title>
        <authorList>
            <consortium name="DOE Joint Genome Institute"/>
            <person name="Mondo S.J."/>
            <person name="Dannebaum R.O."/>
            <person name="Kuo R.C."/>
            <person name="Labutti K."/>
            <person name="Haridas S."/>
            <person name="Kuo A."/>
            <person name="Salamov A."/>
            <person name="Ahrendt S.R."/>
            <person name="Lipzen A."/>
            <person name="Sullivan W."/>
            <person name="Andreopoulos W.B."/>
            <person name="Clum A."/>
            <person name="Lindquist E."/>
            <person name="Daum C."/>
            <person name="Ramamoorthy G.K."/>
            <person name="Gryganskyi A."/>
            <person name="Culley D."/>
            <person name="Magnuson J.K."/>
            <person name="James T.Y."/>
            <person name="O'Malley M.A."/>
            <person name="Stajich J.E."/>
            <person name="Spatafora J.W."/>
            <person name="Visel A."/>
            <person name="Grigoriev I.V."/>
        </authorList>
    </citation>
    <scope>NUCLEOTIDE SEQUENCE [LARGE SCALE GENOMIC DNA]</scope>
    <source>
        <strain evidence="1 2">NRRL 1336</strain>
    </source>
</reference>
<organism evidence="1 2">
    <name type="scientific">Absidia repens</name>
    <dbReference type="NCBI Taxonomy" id="90262"/>
    <lineage>
        <taxon>Eukaryota</taxon>
        <taxon>Fungi</taxon>
        <taxon>Fungi incertae sedis</taxon>
        <taxon>Mucoromycota</taxon>
        <taxon>Mucoromycotina</taxon>
        <taxon>Mucoromycetes</taxon>
        <taxon>Mucorales</taxon>
        <taxon>Cunninghamellaceae</taxon>
        <taxon>Absidia</taxon>
    </lineage>
</organism>
<comment type="caution">
    <text evidence="1">The sequence shown here is derived from an EMBL/GenBank/DDBJ whole genome shotgun (WGS) entry which is preliminary data.</text>
</comment>
<protein>
    <submittedName>
        <fullName evidence="1">Uncharacterized protein</fullName>
    </submittedName>
</protein>
<dbReference type="Proteomes" id="UP000193560">
    <property type="component" value="Unassembled WGS sequence"/>
</dbReference>
<proteinExistence type="predicted"/>
<accession>A0A1X2H718</accession>
<dbReference type="EMBL" id="MCGE01000088">
    <property type="protein sequence ID" value="ORY94345.1"/>
    <property type="molecule type" value="Genomic_DNA"/>
</dbReference>
<evidence type="ECO:0000313" key="1">
    <source>
        <dbReference type="EMBL" id="ORY94345.1"/>
    </source>
</evidence>
<gene>
    <name evidence="1" type="ORF">BCR42DRAFT_444831</name>
</gene>
<keyword evidence="2" id="KW-1185">Reference proteome</keyword>
<sequence length="213" mass="23989">MLVLWSIGNRSAYSITDASIEPLARSLSRPHFASPRQQSYNDISIDSSMNTVIDFRTSLFGAAPIYHPPPFEACGLSSTEICLKFWSMRTSFLGELQEHIPDFVRFDRLTHLDFKKPSMPFVLSLLLTSQTPTTATTTTTNSKVRWPYLTHLTLTDQDGDIEVDSFNNSEHNLDMGYQLGARVLEAMAAFLPKLSYLDLSCNKKIARMISVDL</sequence>
<dbReference type="STRING" id="90262.A0A1X2H718"/>